<dbReference type="Pfam" id="PF01435">
    <property type="entry name" value="Peptidase_M48"/>
    <property type="match status" value="1"/>
</dbReference>
<evidence type="ECO:0000256" key="6">
    <source>
        <dbReference type="ARBA" id="ARBA00023049"/>
    </source>
</evidence>
<dbReference type="InterPro" id="IPR001915">
    <property type="entry name" value="Peptidase_M48"/>
</dbReference>
<evidence type="ECO:0000313" key="11">
    <source>
        <dbReference type="Proteomes" id="UP000709295"/>
    </source>
</evidence>
<keyword evidence="2" id="KW-0645">Protease</keyword>
<feature type="compositionally biased region" description="Polar residues" evidence="7">
    <location>
        <begin position="455"/>
        <end position="468"/>
    </location>
</feature>
<feature type="compositionally biased region" description="Polar residues" evidence="7">
    <location>
        <begin position="745"/>
        <end position="761"/>
    </location>
</feature>
<name>A0A8J5J985_9STRA</name>
<dbReference type="GO" id="GO:0016020">
    <property type="term" value="C:membrane"/>
    <property type="evidence" value="ECO:0007669"/>
    <property type="project" value="TreeGrafter"/>
</dbReference>
<comment type="cofactor">
    <cofactor evidence="1">
        <name>Zn(2+)</name>
        <dbReference type="ChEBI" id="CHEBI:29105"/>
    </cofactor>
</comment>
<dbReference type="PANTHER" id="PTHR22726:SF1">
    <property type="entry name" value="METALLOENDOPEPTIDASE OMA1, MITOCHONDRIAL"/>
    <property type="match status" value="1"/>
</dbReference>
<keyword evidence="8" id="KW-0812">Transmembrane</keyword>
<gene>
    <name evidence="10" type="ORF">JG688_00005599</name>
</gene>
<dbReference type="GO" id="GO:0004222">
    <property type="term" value="F:metalloendopeptidase activity"/>
    <property type="evidence" value="ECO:0007669"/>
    <property type="project" value="InterPro"/>
</dbReference>
<dbReference type="InterPro" id="IPR051156">
    <property type="entry name" value="Mito/Outer_Membr_Metalloprot"/>
</dbReference>
<reference evidence="10" key="1">
    <citation type="submission" date="2021-01" db="EMBL/GenBank/DDBJ databases">
        <title>Phytophthora aleatoria, a newly-described species from Pinus radiata is distinct from Phytophthora cactorum isolates based on comparative genomics.</title>
        <authorList>
            <person name="Mcdougal R."/>
            <person name="Panda P."/>
            <person name="Williams N."/>
            <person name="Studholme D.J."/>
        </authorList>
    </citation>
    <scope>NUCLEOTIDE SEQUENCE</scope>
    <source>
        <strain evidence="10">NZFS 4037</strain>
    </source>
</reference>
<dbReference type="EMBL" id="JAENGY010000226">
    <property type="protein sequence ID" value="KAG6968863.1"/>
    <property type="molecule type" value="Genomic_DNA"/>
</dbReference>
<feature type="compositionally biased region" description="Low complexity" evidence="7">
    <location>
        <begin position="493"/>
        <end position="514"/>
    </location>
</feature>
<feature type="region of interest" description="Disordered" evidence="7">
    <location>
        <begin position="400"/>
        <end position="529"/>
    </location>
</feature>
<dbReference type="GO" id="GO:0046872">
    <property type="term" value="F:metal ion binding"/>
    <property type="evidence" value="ECO:0007669"/>
    <property type="project" value="UniProtKB-KW"/>
</dbReference>
<evidence type="ECO:0000256" key="3">
    <source>
        <dbReference type="ARBA" id="ARBA00022723"/>
    </source>
</evidence>
<organism evidence="10 11">
    <name type="scientific">Phytophthora aleatoria</name>
    <dbReference type="NCBI Taxonomy" id="2496075"/>
    <lineage>
        <taxon>Eukaryota</taxon>
        <taxon>Sar</taxon>
        <taxon>Stramenopiles</taxon>
        <taxon>Oomycota</taxon>
        <taxon>Peronosporomycetes</taxon>
        <taxon>Peronosporales</taxon>
        <taxon>Peronosporaceae</taxon>
        <taxon>Phytophthora</taxon>
    </lineage>
</organism>
<feature type="compositionally biased region" description="Polar residues" evidence="7">
    <location>
        <begin position="845"/>
        <end position="858"/>
    </location>
</feature>
<evidence type="ECO:0000256" key="1">
    <source>
        <dbReference type="ARBA" id="ARBA00001947"/>
    </source>
</evidence>
<feature type="compositionally biased region" description="Polar residues" evidence="7">
    <location>
        <begin position="725"/>
        <end position="736"/>
    </location>
</feature>
<sequence length="876" mass="92352">MSRVRYLREDWQRMPPYLKAVVVGSATIGGLYVVNHVETMPLTNRRRIMFLSPEHEERLGEQAYREILSSSRLLPPSHPMSRAVTRVGRKIAQETDAPFMKWTFHVIEAKEPNAFCLPGGKVFVHSGLFKVLRNEDALAAVMFHEAAHGLARHGAEKISFSLLVYGLLALILPDYGQISDLMVKLAVDLPFSRKLELEADSIDKGSQLKYFSTHPPSAERVQALREQLNNALEIYEASDCGSRKQAFAKAMTPAFSPQGNATFDCSMTLMHFRCLLLAVCLQLCAAVPSTDLTLSACDYASENLYVANVTTYETVFPTGYVECTNATGTDAALCEICSCREKKVASVAGVPAAWVVCVGSGDATTCTNNAASGQEYCGSASTSCGSSSCDGLNTNVGDSSSNASSEVGITNGSDASAAPASSIPTTITPNISVDTNVDGGSSAASADASPISSITDTSASVDTSANVGSSDAASADASSASSTIDPSPSLDASVDGSSSSIDRISSSVGSNSSSTEEETSTNGFQATSEDNVIAADVGTVEPAQTNTATSTEQNIILPSDNGSTNELDTNNGSSANSDWSGTRLTAMITILGGIAAIAAIAVVVAVRRDQDRKNKELGTPTDDDSSLATPTTDRLDGKYHKGIHCGGKGLVDSSDNTVLASIVVIGANDDLLTPIGYASGQQYRSFSEKMFGSYARTESVKARGGELRLDNSYLNVAPASQLQFNISHGPSGSDLPSPTHDPIFDTSNTQVSFSSSMTSDHAQPPSERMYESEDSSNDSLRELSATYSGDSVRGSVASLEPVPCPDQEENLVISNSTMSFASSLSSVEYAPRDTEASEHMHPSELGTSSSRIAMSFESNFDVDSGSLSGGHQHHEN</sequence>
<feature type="compositionally biased region" description="Low complexity" evidence="7">
    <location>
        <begin position="469"/>
        <end position="482"/>
    </location>
</feature>
<feature type="compositionally biased region" description="Low complexity" evidence="7">
    <location>
        <begin position="415"/>
        <end position="454"/>
    </location>
</feature>
<keyword evidence="4" id="KW-0378">Hydrolase</keyword>
<keyword evidence="3" id="KW-0479">Metal-binding</keyword>
<feature type="region of interest" description="Disordered" evidence="7">
    <location>
        <begin position="830"/>
        <end position="876"/>
    </location>
</feature>
<dbReference type="CDD" id="cd07331">
    <property type="entry name" value="M48C_Oma1_like"/>
    <property type="match status" value="1"/>
</dbReference>
<feature type="transmembrane region" description="Helical" evidence="8">
    <location>
        <begin position="20"/>
        <end position="37"/>
    </location>
</feature>
<evidence type="ECO:0000259" key="9">
    <source>
        <dbReference type="Pfam" id="PF01435"/>
    </source>
</evidence>
<feature type="transmembrane region" description="Helical" evidence="8">
    <location>
        <begin position="584"/>
        <end position="606"/>
    </location>
</feature>
<dbReference type="AlphaFoldDB" id="A0A8J5J985"/>
<dbReference type="GO" id="GO:0051603">
    <property type="term" value="P:proteolysis involved in protein catabolic process"/>
    <property type="evidence" value="ECO:0007669"/>
    <property type="project" value="TreeGrafter"/>
</dbReference>
<feature type="region of interest" description="Disordered" evidence="7">
    <location>
        <begin position="611"/>
        <end position="633"/>
    </location>
</feature>
<feature type="compositionally biased region" description="Polar residues" evidence="7">
    <location>
        <begin position="400"/>
        <end position="414"/>
    </location>
</feature>
<dbReference type="PANTHER" id="PTHR22726">
    <property type="entry name" value="METALLOENDOPEPTIDASE OMA1"/>
    <property type="match status" value="1"/>
</dbReference>
<keyword evidence="6" id="KW-0482">Metalloprotease</keyword>
<feature type="compositionally biased region" description="Basic and acidic residues" evidence="7">
    <location>
        <begin position="830"/>
        <end position="842"/>
    </location>
</feature>
<evidence type="ECO:0000256" key="7">
    <source>
        <dbReference type="SAM" id="MobiDB-lite"/>
    </source>
</evidence>
<dbReference type="Proteomes" id="UP000709295">
    <property type="component" value="Unassembled WGS sequence"/>
</dbReference>
<comment type="caution">
    <text evidence="10">The sequence shown here is derived from an EMBL/GenBank/DDBJ whole genome shotgun (WGS) entry which is preliminary data.</text>
</comment>
<keyword evidence="5" id="KW-0862">Zinc</keyword>
<feature type="region of interest" description="Disordered" evidence="7">
    <location>
        <begin position="544"/>
        <end position="576"/>
    </location>
</feature>
<evidence type="ECO:0000256" key="8">
    <source>
        <dbReference type="SAM" id="Phobius"/>
    </source>
</evidence>
<evidence type="ECO:0000256" key="5">
    <source>
        <dbReference type="ARBA" id="ARBA00022833"/>
    </source>
</evidence>
<accession>A0A8J5J985</accession>
<feature type="domain" description="Peptidase M48" evidence="9">
    <location>
        <begin position="83"/>
        <end position="226"/>
    </location>
</feature>
<keyword evidence="11" id="KW-1185">Reference proteome</keyword>
<proteinExistence type="predicted"/>
<evidence type="ECO:0000313" key="10">
    <source>
        <dbReference type="EMBL" id="KAG6968863.1"/>
    </source>
</evidence>
<keyword evidence="8" id="KW-1133">Transmembrane helix</keyword>
<feature type="region of interest" description="Disordered" evidence="7">
    <location>
        <begin position="725"/>
        <end position="779"/>
    </location>
</feature>
<protein>
    <recommendedName>
        <fullName evidence="9">Peptidase M48 domain-containing protein</fullName>
    </recommendedName>
</protein>
<keyword evidence="8" id="KW-0472">Membrane</keyword>
<evidence type="ECO:0000256" key="4">
    <source>
        <dbReference type="ARBA" id="ARBA00022801"/>
    </source>
</evidence>
<evidence type="ECO:0000256" key="2">
    <source>
        <dbReference type="ARBA" id="ARBA00022670"/>
    </source>
</evidence>